<comment type="caution">
    <text evidence="2">The sequence shown here is derived from an EMBL/GenBank/DDBJ whole genome shotgun (WGS) entry which is preliminary data.</text>
</comment>
<evidence type="ECO:0000313" key="2">
    <source>
        <dbReference type="EMBL" id="MBE0360771.1"/>
    </source>
</evidence>
<accession>A0ABR9E2E1</accession>
<dbReference type="Proteomes" id="UP000648482">
    <property type="component" value="Unassembled WGS sequence"/>
</dbReference>
<evidence type="ECO:0000259" key="1">
    <source>
        <dbReference type="Pfam" id="PF13619"/>
    </source>
</evidence>
<evidence type="ECO:0000313" key="3">
    <source>
        <dbReference type="Proteomes" id="UP000648482"/>
    </source>
</evidence>
<gene>
    <name evidence="2" type="ORF">PALI_a2820</name>
</gene>
<keyword evidence="3" id="KW-1185">Reference proteome</keyword>
<sequence length="384" mass="43721">MKATYILFLLIFPIFTYGNYHALDRYCSKNIDNVRIFYVNGVRTNIKQYKANLNELSYFQDFHLPEFKKGALPAGSYNKSEAILMQIYEVAQQKYSDLPVFSPEYRIITAIIGGTVSSLSDIDIAQIESVLQDVFTEVNYSIIDETDYKNAFQRLQFQMHSCNRIILIGHSQGNFYTNALFEEAISTYQYSDGYLASDYPMVSLAAVATPTSSMGGSLGEEYKEIISHLTLDEDWVMRAVRVLFGSLPSNYSAESLFDSTGHGLIDSYLRNNAVANAISAGIKLSMLNQTPFPLFEQHPVNSSAFSHIGYSTINKILDLKFKSGSVYRYYNIPILLWDELYYSTSMGKFYNENIRGQYPVDKLDIENRVYLKMTTLEPVAIDEK</sequence>
<dbReference type="RefSeq" id="WP_193156327.1">
    <property type="nucleotide sequence ID" value="NZ_AQGU01000027.1"/>
</dbReference>
<protein>
    <recommendedName>
        <fullName evidence="1">KTSC domain-containing protein</fullName>
    </recommendedName>
</protein>
<dbReference type="EMBL" id="AQGU01000027">
    <property type="protein sequence ID" value="MBE0360771.1"/>
    <property type="molecule type" value="Genomic_DNA"/>
</dbReference>
<feature type="domain" description="KTSC" evidence="1">
    <location>
        <begin position="301"/>
        <end position="358"/>
    </location>
</feature>
<dbReference type="InterPro" id="IPR025309">
    <property type="entry name" value="KTSC_dom"/>
</dbReference>
<organism evidence="2 3">
    <name type="scientific">Pseudoalteromonas aliena SW19</name>
    <dbReference type="NCBI Taxonomy" id="1314866"/>
    <lineage>
        <taxon>Bacteria</taxon>
        <taxon>Pseudomonadati</taxon>
        <taxon>Pseudomonadota</taxon>
        <taxon>Gammaproteobacteria</taxon>
        <taxon>Alteromonadales</taxon>
        <taxon>Pseudoalteromonadaceae</taxon>
        <taxon>Pseudoalteromonas</taxon>
    </lineage>
</organism>
<reference evidence="2 3" key="1">
    <citation type="submission" date="2015-06" db="EMBL/GenBank/DDBJ databases">
        <title>Genome sequence of Pseudoalteromonas aliena.</title>
        <authorList>
            <person name="Xie B.-B."/>
            <person name="Rong J.-C."/>
            <person name="Qin Q.-L."/>
            <person name="Zhang Y.-Z."/>
        </authorList>
    </citation>
    <scope>NUCLEOTIDE SEQUENCE [LARGE SCALE GENOMIC DNA]</scope>
    <source>
        <strain evidence="2 3">SW19</strain>
    </source>
</reference>
<name>A0ABR9E2E1_9GAMM</name>
<proteinExistence type="predicted"/>
<dbReference type="Pfam" id="PF13619">
    <property type="entry name" value="KTSC"/>
    <property type="match status" value="1"/>
</dbReference>